<dbReference type="InterPro" id="IPR000326">
    <property type="entry name" value="PAP2/HPO"/>
</dbReference>
<dbReference type="Gene3D" id="1.20.144.10">
    <property type="entry name" value="Phosphatidic acid phosphatase type 2/haloperoxidase"/>
    <property type="match status" value="1"/>
</dbReference>
<feature type="transmembrane region" description="Helical" evidence="1">
    <location>
        <begin position="185"/>
        <end position="204"/>
    </location>
</feature>
<dbReference type="PANTHER" id="PTHR14969">
    <property type="entry name" value="SPHINGOSINE-1-PHOSPHATE PHOSPHOHYDROLASE"/>
    <property type="match status" value="1"/>
</dbReference>
<dbReference type="SUPFAM" id="SSF48317">
    <property type="entry name" value="Acid phosphatase/Vanadium-dependent haloperoxidase"/>
    <property type="match status" value="1"/>
</dbReference>
<feature type="transmembrane region" description="Helical" evidence="1">
    <location>
        <begin position="52"/>
        <end position="76"/>
    </location>
</feature>
<dbReference type="Proteomes" id="UP000009375">
    <property type="component" value="Unassembled WGS sequence"/>
</dbReference>
<dbReference type="SMART" id="SM00014">
    <property type="entry name" value="acidPPc"/>
    <property type="match status" value="1"/>
</dbReference>
<evidence type="ECO:0000313" key="3">
    <source>
        <dbReference type="EMBL" id="EEZ93084.1"/>
    </source>
</evidence>
<feature type="transmembrane region" description="Helical" evidence="1">
    <location>
        <begin position="136"/>
        <end position="154"/>
    </location>
</feature>
<dbReference type="InterPro" id="IPR036938">
    <property type="entry name" value="PAP2/HPO_sf"/>
</dbReference>
<dbReference type="PANTHER" id="PTHR14969:SF13">
    <property type="entry name" value="AT30094P"/>
    <property type="match status" value="1"/>
</dbReference>
<name>D2EEX8_PARA4</name>
<protein>
    <submittedName>
        <fullName evidence="3">Phosphoesterase PA-phosphatase related protein</fullName>
    </submittedName>
</protein>
<feature type="domain" description="Phosphatidic acid phosphatase type 2/haloperoxidase" evidence="2">
    <location>
        <begin position="85"/>
        <end position="200"/>
    </location>
</feature>
<feature type="transmembrane region" description="Helical" evidence="1">
    <location>
        <begin position="88"/>
        <end position="110"/>
    </location>
</feature>
<keyword evidence="1" id="KW-0472">Membrane</keyword>
<keyword evidence="1" id="KW-0812">Transmembrane</keyword>
<keyword evidence="1" id="KW-1133">Transmembrane helix</keyword>
<evidence type="ECO:0000256" key="1">
    <source>
        <dbReference type="SAM" id="Phobius"/>
    </source>
</evidence>
<feature type="transmembrane region" description="Helical" evidence="1">
    <location>
        <begin position="161"/>
        <end position="179"/>
    </location>
</feature>
<accession>D2EEX8</accession>
<feature type="transmembrane region" description="Helical" evidence="1">
    <location>
        <begin position="7"/>
        <end position="28"/>
    </location>
</feature>
<dbReference type="GO" id="GO:0042392">
    <property type="term" value="F:sphingosine-1-phosphate phosphatase activity"/>
    <property type="evidence" value="ECO:0007669"/>
    <property type="project" value="TreeGrafter"/>
</dbReference>
<gene>
    <name evidence="3" type="ORF">BJBARM4_0280</name>
</gene>
<evidence type="ECO:0000259" key="2">
    <source>
        <dbReference type="SMART" id="SM00014"/>
    </source>
</evidence>
<sequence>MLNKKLLVTGLILVIIFIIIFLLVNFKISNNFDLTVFKLINEKWSVSFLDPFFAAVAIYGREYFWVPVVLLMWILGSAFNNEKAKKGAVMLVVVFIAIIIIGLSLKAVYYRPRPFLNPLLSSVDHVLVPKDLDSSFPSGHALIVAGGAAIAFLFLRKRYSIPLVIEAALVSYGRVYVGVHYPTDVLAGVVLGVAIAFIIYSILVNNKYFNKLYQLVDNIYKKILRAVRLIK</sequence>
<evidence type="ECO:0000313" key="4">
    <source>
        <dbReference type="Proteomes" id="UP000009375"/>
    </source>
</evidence>
<organism evidence="3 4">
    <name type="scientific">Candidatus Parvarchaeum acidiphilum ARMAN-4</name>
    <dbReference type="NCBI Taxonomy" id="662760"/>
    <lineage>
        <taxon>Archaea</taxon>
        <taxon>Candidatus Parvarchaeota</taxon>
        <taxon>Candidatus Parvarchaeum</taxon>
    </lineage>
</organism>
<dbReference type="AlphaFoldDB" id="D2EEX8"/>
<reference evidence="3 4" key="1">
    <citation type="journal article" date="2010" name="Proc. Natl. Acad. Sci. U.S.A.">
        <title>Enigmatic, ultrasmall, uncultivated Archaea.</title>
        <authorList>
            <person name="Baker B.J."/>
            <person name="Comolli L.R."/>
            <person name="Dick G.J."/>
            <person name="Hauser L.J."/>
            <person name="Hyatt D."/>
            <person name="Dill B.D."/>
            <person name="Land M.L."/>
            <person name="Verberkmoes N.C."/>
            <person name="Hettich R.L."/>
            <person name="Banfield J.F."/>
        </authorList>
    </citation>
    <scope>NUCLEOTIDE SEQUENCE [LARGE SCALE GENOMIC DNA]</scope>
</reference>
<dbReference type="Pfam" id="PF01569">
    <property type="entry name" value="PAP2"/>
    <property type="match status" value="1"/>
</dbReference>
<dbReference type="EMBL" id="GG730042">
    <property type="protein sequence ID" value="EEZ93084.1"/>
    <property type="molecule type" value="Genomic_DNA"/>
</dbReference>
<proteinExistence type="predicted"/>